<keyword evidence="11" id="KW-0055">Arginine biosynthesis</keyword>
<feature type="binding site" evidence="11">
    <location>
        <position position="291"/>
    </location>
    <ligand>
        <name>L-glutamine</name>
        <dbReference type="ChEBI" id="CHEBI:58359"/>
    </ligand>
</feature>
<evidence type="ECO:0000256" key="5">
    <source>
        <dbReference type="ARBA" id="ARBA00022741"/>
    </source>
</evidence>
<sequence length="360" mass="40829">MNAYLILEDGSKFQGKAFGSIKEESGEVVFNTSMTGYQEIFTDYSYNGQILVMTYPMIGNYGFNNLDVESAKPSINGLIVREYCRKPSNWKNEMDLETYFKRNDIMGIEGVDTRKLVKHLRDKGTMNSVITTDLSRYDLILERLKTEDISKKNYTIDVSTKEIYRLEGNGPRIAVMDFGLKLNILRILKSFDCDITVFPYDTKADEIMKGNFDGVFLSNGPGNPENLTASVDTIKKLINYKPMFGICMGHQLLALANGAKTYKLKFGHRGGNHPVKDLLTNKVYITSQNHGYAVDESTINYDQLIVTHKNLNDGTVEGIKHKYLPIFSVQFHPEASPGPMQSKYLFEQFLSYLNVKEKAV</sequence>
<keyword evidence="7 11" id="KW-0315">Glutamine amidotransferase</keyword>
<dbReference type="PANTHER" id="PTHR43418">
    <property type="entry name" value="MULTIFUNCTIONAL TRYPTOPHAN BIOSYNTHESIS PROTEIN-RELATED"/>
    <property type="match status" value="1"/>
</dbReference>
<dbReference type="GO" id="GO:0004359">
    <property type="term" value="F:glutaminase activity"/>
    <property type="evidence" value="ECO:0007669"/>
    <property type="project" value="RHEA"/>
</dbReference>
<dbReference type="CDD" id="cd01744">
    <property type="entry name" value="GATase1_CPSase"/>
    <property type="match status" value="1"/>
</dbReference>
<comment type="pathway">
    <text evidence="2 11">Amino-acid biosynthesis; L-arginine biosynthesis; carbamoyl phosphate from bicarbonate: step 1/1.</text>
</comment>
<dbReference type="PRINTS" id="PR00097">
    <property type="entry name" value="ANTSNTHASEII"/>
</dbReference>
<dbReference type="InterPro" id="IPR050472">
    <property type="entry name" value="Anth_synth/Amidotransfase"/>
</dbReference>
<dbReference type="AlphaFoldDB" id="A0A4R2TJT1"/>
<dbReference type="NCBIfam" id="TIGR01368">
    <property type="entry name" value="CPSaseIIsmall"/>
    <property type="match status" value="1"/>
</dbReference>
<dbReference type="PRINTS" id="PR00099">
    <property type="entry name" value="CPSGATASE"/>
</dbReference>
<dbReference type="InterPro" id="IPR029062">
    <property type="entry name" value="Class_I_gatase-like"/>
</dbReference>
<gene>
    <name evidence="11" type="primary">carA</name>
    <name evidence="13" type="ORF">EDD79_101426</name>
</gene>
<evidence type="ECO:0000256" key="3">
    <source>
        <dbReference type="ARBA" id="ARBA00007800"/>
    </source>
</evidence>
<feature type="domain" description="Carbamoyl-phosphate synthase small subunit N-terminal" evidence="12">
    <location>
        <begin position="1"/>
        <end position="131"/>
    </location>
</feature>
<dbReference type="Gene3D" id="3.40.50.880">
    <property type="match status" value="1"/>
</dbReference>
<evidence type="ECO:0000256" key="1">
    <source>
        <dbReference type="ARBA" id="ARBA00004812"/>
    </source>
</evidence>
<organism evidence="13 14">
    <name type="scientific">Serpentinicella alkaliphila</name>
    <dbReference type="NCBI Taxonomy" id="1734049"/>
    <lineage>
        <taxon>Bacteria</taxon>
        <taxon>Bacillati</taxon>
        <taxon>Bacillota</taxon>
        <taxon>Clostridia</taxon>
        <taxon>Peptostreptococcales</taxon>
        <taxon>Natronincolaceae</taxon>
        <taxon>Serpentinicella</taxon>
    </lineage>
</organism>
<accession>A0A4R2TJT1</accession>
<dbReference type="UniPathway" id="UPA00070">
    <property type="reaction ID" value="UER00115"/>
</dbReference>
<dbReference type="FunFam" id="3.50.30.20:FF:000001">
    <property type="entry name" value="Carbamoyl-phosphate synthase small chain"/>
    <property type="match status" value="1"/>
</dbReference>
<dbReference type="EMBL" id="SLYC01000014">
    <property type="protein sequence ID" value="TCQ02612.1"/>
    <property type="molecule type" value="Genomic_DNA"/>
</dbReference>
<evidence type="ECO:0000256" key="2">
    <source>
        <dbReference type="ARBA" id="ARBA00005077"/>
    </source>
</evidence>
<comment type="catalytic activity">
    <reaction evidence="10 11">
        <text>L-glutamine + H2O = L-glutamate + NH4(+)</text>
        <dbReference type="Rhea" id="RHEA:15889"/>
        <dbReference type="ChEBI" id="CHEBI:15377"/>
        <dbReference type="ChEBI" id="CHEBI:28938"/>
        <dbReference type="ChEBI" id="CHEBI:29985"/>
        <dbReference type="ChEBI" id="CHEBI:58359"/>
    </reaction>
</comment>
<evidence type="ECO:0000259" key="12">
    <source>
        <dbReference type="SMART" id="SM01097"/>
    </source>
</evidence>
<keyword evidence="4 11" id="KW-0436">Ligase</keyword>
<proteinExistence type="inferred from homology"/>
<feature type="active site" evidence="11">
    <location>
        <position position="332"/>
    </location>
</feature>
<feature type="binding site" evidence="11">
    <location>
        <position position="222"/>
    </location>
    <ligand>
        <name>L-glutamine</name>
        <dbReference type="ChEBI" id="CHEBI:58359"/>
    </ligand>
</feature>
<evidence type="ECO:0000256" key="9">
    <source>
        <dbReference type="ARBA" id="ARBA00048816"/>
    </source>
</evidence>
<name>A0A4R2TJT1_9FIRM</name>
<feature type="binding site" evidence="11">
    <location>
        <position position="292"/>
    </location>
    <ligand>
        <name>L-glutamine</name>
        <dbReference type="ChEBI" id="CHEBI:58359"/>
    </ligand>
</feature>
<dbReference type="HAMAP" id="MF_01209">
    <property type="entry name" value="CPSase_S_chain"/>
    <property type="match status" value="1"/>
</dbReference>
<dbReference type="SUPFAM" id="SSF52317">
    <property type="entry name" value="Class I glutamine amidotransferase-like"/>
    <property type="match status" value="1"/>
</dbReference>
<dbReference type="RefSeq" id="WP_132848339.1">
    <property type="nucleotide sequence ID" value="NZ_CP058648.1"/>
</dbReference>
<dbReference type="GO" id="GO:0006541">
    <property type="term" value="P:glutamine metabolic process"/>
    <property type="evidence" value="ECO:0007669"/>
    <property type="project" value="InterPro"/>
</dbReference>
<comment type="subunit">
    <text evidence="11">Composed of two chains; the small (or glutamine) chain promotes the hydrolysis of glutamine to ammonia, which is used by the large (or ammonia) chain to synthesize carbamoyl phosphate. Tetramer of heterodimers (alpha,beta)4.</text>
</comment>
<dbReference type="Gene3D" id="3.50.30.20">
    <property type="entry name" value="Carbamoyl-phosphate synthase small subunit, N-terminal domain"/>
    <property type="match status" value="1"/>
</dbReference>
<dbReference type="GO" id="GO:0006207">
    <property type="term" value="P:'de novo' pyrimidine nucleobase biosynthetic process"/>
    <property type="evidence" value="ECO:0007669"/>
    <property type="project" value="InterPro"/>
</dbReference>
<feature type="binding site" evidence="11">
    <location>
        <position position="289"/>
    </location>
    <ligand>
        <name>L-glutamine</name>
        <dbReference type="ChEBI" id="CHEBI:58359"/>
    </ligand>
</feature>
<dbReference type="SMART" id="SM01097">
    <property type="entry name" value="CPSase_sm_chain"/>
    <property type="match status" value="1"/>
</dbReference>
<feature type="binding site" evidence="11">
    <location>
        <position position="248"/>
    </location>
    <ligand>
        <name>L-glutamine</name>
        <dbReference type="ChEBI" id="CHEBI:58359"/>
    </ligand>
</feature>
<evidence type="ECO:0000313" key="13">
    <source>
        <dbReference type="EMBL" id="TCQ02612.1"/>
    </source>
</evidence>
<protein>
    <recommendedName>
        <fullName evidence="11">Carbamoyl phosphate synthase small chain</fullName>
        <ecNumber evidence="11">6.3.5.5</ecNumber>
    </recommendedName>
    <alternativeName>
        <fullName evidence="11">Carbamoyl phosphate synthetase glutamine chain</fullName>
    </alternativeName>
</protein>
<dbReference type="UniPathway" id="UPA00068">
    <property type="reaction ID" value="UER00171"/>
</dbReference>
<evidence type="ECO:0000256" key="8">
    <source>
        <dbReference type="ARBA" id="ARBA00022975"/>
    </source>
</evidence>
<reference evidence="13 14" key="1">
    <citation type="submission" date="2019-03" db="EMBL/GenBank/DDBJ databases">
        <title>Genomic Encyclopedia of Type Strains, Phase IV (KMG-IV): sequencing the most valuable type-strain genomes for metagenomic binning, comparative biology and taxonomic classification.</title>
        <authorList>
            <person name="Goeker M."/>
        </authorList>
    </citation>
    <scope>NUCLEOTIDE SEQUENCE [LARGE SCALE GENOMIC DNA]</scope>
    <source>
        <strain evidence="13 14">DSM 100013</strain>
    </source>
</reference>
<comment type="pathway">
    <text evidence="1 11">Pyrimidine metabolism; UMP biosynthesis via de novo pathway; (S)-dihydroorotate from bicarbonate: step 1/3.</text>
</comment>
<evidence type="ECO:0000256" key="4">
    <source>
        <dbReference type="ARBA" id="ARBA00022598"/>
    </source>
</evidence>
<comment type="similarity">
    <text evidence="3 11">Belongs to the CarA family.</text>
</comment>
<feature type="active site" description="Nucleophile" evidence="11">
    <location>
        <position position="247"/>
    </location>
</feature>
<keyword evidence="6 11" id="KW-0067">ATP-binding</keyword>
<dbReference type="InterPro" id="IPR035686">
    <property type="entry name" value="CPSase_GATase1"/>
</dbReference>
<dbReference type="GO" id="GO:0005524">
    <property type="term" value="F:ATP binding"/>
    <property type="evidence" value="ECO:0007669"/>
    <property type="project" value="UniProtKB-UniRule"/>
</dbReference>
<feature type="active site" evidence="11">
    <location>
        <position position="334"/>
    </location>
</feature>
<evidence type="ECO:0000313" key="14">
    <source>
        <dbReference type="Proteomes" id="UP000295504"/>
    </source>
</evidence>
<evidence type="ECO:0000256" key="6">
    <source>
        <dbReference type="ARBA" id="ARBA00022840"/>
    </source>
</evidence>
<feature type="binding site" evidence="11">
    <location>
        <position position="251"/>
    </location>
    <ligand>
        <name>L-glutamine</name>
        <dbReference type="ChEBI" id="CHEBI:58359"/>
    </ligand>
</feature>
<keyword evidence="11" id="KW-0028">Amino-acid biosynthesis</keyword>
<dbReference type="GO" id="GO:0044205">
    <property type="term" value="P:'de novo' UMP biosynthetic process"/>
    <property type="evidence" value="ECO:0007669"/>
    <property type="project" value="UniProtKB-UniRule"/>
</dbReference>
<comment type="caution">
    <text evidence="13">The sequence shown here is derived from an EMBL/GenBank/DDBJ whole genome shotgun (WGS) entry which is preliminary data.</text>
</comment>
<evidence type="ECO:0000256" key="10">
    <source>
        <dbReference type="ARBA" id="ARBA00049285"/>
    </source>
</evidence>
<dbReference type="NCBIfam" id="NF009475">
    <property type="entry name" value="PRK12838.1"/>
    <property type="match status" value="1"/>
</dbReference>
<keyword evidence="8 11" id="KW-0665">Pyrimidine biosynthesis</keyword>
<feature type="binding site" evidence="11">
    <location>
        <position position="45"/>
    </location>
    <ligand>
        <name>L-glutamine</name>
        <dbReference type="ChEBI" id="CHEBI:58359"/>
    </ligand>
</feature>
<dbReference type="InterPro" id="IPR002474">
    <property type="entry name" value="CarbamoylP_synth_ssu_N"/>
</dbReference>
<dbReference type="InterPro" id="IPR017926">
    <property type="entry name" value="GATASE"/>
</dbReference>
<keyword evidence="5 11" id="KW-0547">Nucleotide-binding</keyword>
<dbReference type="Proteomes" id="UP000295504">
    <property type="component" value="Unassembled WGS sequence"/>
</dbReference>
<comment type="function">
    <text evidence="11">Small subunit of the glutamine-dependent carbamoyl phosphate synthetase (CPSase). CPSase catalyzes the formation of carbamoyl phosphate from the ammonia moiety of glutamine, carbonate, and phosphate donated by ATP, constituting the first step of 2 biosynthetic pathways, one leading to arginine and/or urea and the other to pyrimidine nucleotides. The small subunit (glutamine amidotransferase) binds and cleaves glutamine to supply the large subunit with the substrate ammonia.</text>
</comment>
<dbReference type="Pfam" id="PF00117">
    <property type="entry name" value="GATase"/>
    <property type="match status" value="1"/>
</dbReference>
<dbReference type="SUPFAM" id="SSF52021">
    <property type="entry name" value="Carbamoyl phosphate synthetase, small subunit N-terminal domain"/>
    <property type="match status" value="1"/>
</dbReference>
<dbReference type="OrthoDB" id="9804328at2"/>
<comment type="catalytic activity">
    <reaction evidence="9 11">
        <text>hydrogencarbonate + L-glutamine + 2 ATP + H2O = carbamoyl phosphate + L-glutamate + 2 ADP + phosphate + 2 H(+)</text>
        <dbReference type="Rhea" id="RHEA:18633"/>
        <dbReference type="ChEBI" id="CHEBI:15377"/>
        <dbReference type="ChEBI" id="CHEBI:15378"/>
        <dbReference type="ChEBI" id="CHEBI:17544"/>
        <dbReference type="ChEBI" id="CHEBI:29985"/>
        <dbReference type="ChEBI" id="CHEBI:30616"/>
        <dbReference type="ChEBI" id="CHEBI:43474"/>
        <dbReference type="ChEBI" id="CHEBI:58228"/>
        <dbReference type="ChEBI" id="CHEBI:58359"/>
        <dbReference type="ChEBI" id="CHEBI:456216"/>
        <dbReference type="EC" id="6.3.5.5"/>
    </reaction>
</comment>
<dbReference type="PRINTS" id="PR00096">
    <property type="entry name" value="GATASE"/>
</dbReference>
<dbReference type="Pfam" id="PF00988">
    <property type="entry name" value="CPSase_sm_chain"/>
    <property type="match status" value="1"/>
</dbReference>
<dbReference type="GO" id="GO:0004088">
    <property type="term" value="F:carbamoyl-phosphate synthase (glutamine-hydrolyzing) activity"/>
    <property type="evidence" value="ECO:0007669"/>
    <property type="project" value="UniProtKB-UniRule"/>
</dbReference>
<keyword evidence="14" id="KW-1185">Reference proteome</keyword>
<dbReference type="PROSITE" id="PS51273">
    <property type="entry name" value="GATASE_TYPE_1"/>
    <property type="match status" value="1"/>
</dbReference>
<feature type="binding site" evidence="11">
    <location>
        <position position="220"/>
    </location>
    <ligand>
        <name>L-glutamine</name>
        <dbReference type="ChEBI" id="CHEBI:58359"/>
    </ligand>
</feature>
<dbReference type="PANTHER" id="PTHR43418:SF7">
    <property type="entry name" value="CARBAMOYL-PHOSPHATE SYNTHASE SMALL CHAIN"/>
    <property type="match status" value="1"/>
</dbReference>
<evidence type="ECO:0000256" key="7">
    <source>
        <dbReference type="ARBA" id="ARBA00022962"/>
    </source>
</evidence>
<dbReference type="InterPro" id="IPR036480">
    <property type="entry name" value="CarbP_synth_ssu_N_sf"/>
</dbReference>
<dbReference type="GO" id="GO:0006526">
    <property type="term" value="P:L-arginine biosynthetic process"/>
    <property type="evidence" value="ECO:0007669"/>
    <property type="project" value="UniProtKB-UniRule"/>
</dbReference>
<dbReference type="InterPro" id="IPR006274">
    <property type="entry name" value="CarbamoylP_synth_ssu"/>
</dbReference>
<evidence type="ECO:0000256" key="11">
    <source>
        <dbReference type="HAMAP-Rule" id="MF_01209"/>
    </source>
</evidence>
<feature type="region of interest" description="CPSase" evidence="11">
    <location>
        <begin position="1"/>
        <end position="171"/>
    </location>
</feature>
<dbReference type="EC" id="6.3.5.5" evidence="11"/>